<keyword evidence="8" id="KW-0539">Nucleus</keyword>
<keyword evidence="9" id="KW-0175">Coiled coil</keyword>
<evidence type="ECO:0000259" key="11">
    <source>
        <dbReference type="PROSITE" id="PS50090"/>
    </source>
</evidence>
<feature type="region of interest" description="Disordered" evidence="10">
    <location>
        <begin position="1354"/>
        <end position="1377"/>
    </location>
</feature>
<keyword evidence="13" id="KW-1185">Reference proteome</keyword>
<feature type="coiled-coil region" evidence="9">
    <location>
        <begin position="1016"/>
        <end position="1102"/>
    </location>
</feature>
<keyword evidence="4" id="KW-0479">Metal-binding</keyword>
<feature type="region of interest" description="Disordered" evidence="10">
    <location>
        <begin position="1527"/>
        <end position="1614"/>
    </location>
</feature>
<dbReference type="WBParaSite" id="SPAL_0000029200.1">
    <property type="protein sequence ID" value="SPAL_0000029200.1"/>
    <property type="gene ID" value="SPAL_0000029200"/>
</dbReference>
<feature type="compositionally biased region" description="Basic and acidic residues" evidence="10">
    <location>
        <begin position="1458"/>
        <end position="1470"/>
    </location>
</feature>
<evidence type="ECO:0000256" key="10">
    <source>
        <dbReference type="SAM" id="MobiDB-lite"/>
    </source>
</evidence>
<dbReference type="GO" id="GO:0005654">
    <property type="term" value="C:nucleoplasm"/>
    <property type="evidence" value="ECO:0007669"/>
    <property type="project" value="UniProtKB-ARBA"/>
</dbReference>
<dbReference type="SUPFAM" id="SSF46689">
    <property type="entry name" value="Homeodomain-like"/>
    <property type="match status" value="1"/>
</dbReference>
<dbReference type="InterPro" id="IPR051571">
    <property type="entry name" value="N-CoR_corepressor"/>
</dbReference>
<dbReference type="PROSITE" id="PS51293">
    <property type="entry name" value="SANT"/>
    <property type="match status" value="1"/>
</dbReference>
<proteinExistence type="inferred from homology"/>
<evidence type="ECO:0000256" key="3">
    <source>
        <dbReference type="ARBA" id="ARBA00022491"/>
    </source>
</evidence>
<dbReference type="GO" id="GO:0008270">
    <property type="term" value="F:zinc ion binding"/>
    <property type="evidence" value="ECO:0007669"/>
    <property type="project" value="UniProtKB-KW"/>
</dbReference>
<evidence type="ECO:0000256" key="8">
    <source>
        <dbReference type="ARBA" id="ARBA00023242"/>
    </source>
</evidence>
<dbReference type="STRING" id="174720.A0A0N5B2I5"/>
<evidence type="ECO:0000256" key="5">
    <source>
        <dbReference type="ARBA" id="ARBA00022771"/>
    </source>
</evidence>
<organism evidence="13 14">
    <name type="scientific">Strongyloides papillosus</name>
    <name type="common">Intestinal threadworm</name>
    <dbReference type="NCBI Taxonomy" id="174720"/>
    <lineage>
        <taxon>Eukaryota</taxon>
        <taxon>Metazoa</taxon>
        <taxon>Ecdysozoa</taxon>
        <taxon>Nematoda</taxon>
        <taxon>Chromadorea</taxon>
        <taxon>Rhabditida</taxon>
        <taxon>Tylenchina</taxon>
        <taxon>Panagrolaimomorpha</taxon>
        <taxon>Strongyloidoidea</taxon>
        <taxon>Strongyloididae</taxon>
        <taxon>Strongyloides</taxon>
    </lineage>
</organism>
<evidence type="ECO:0000313" key="14">
    <source>
        <dbReference type="WBParaSite" id="SPAL_0000029200.1"/>
    </source>
</evidence>
<feature type="compositionally biased region" description="Pro residues" evidence="10">
    <location>
        <begin position="1539"/>
        <end position="1550"/>
    </location>
</feature>
<evidence type="ECO:0000256" key="6">
    <source>
        <dbReference type="ARBA" id="ARBA00022833"/>
    </source>
</evidence>
<dbReference type="InterPro" id="IPR001005">
    <property type="entry name" value="SANT/Myb"/>
</dbReference>
<dbReference type="PANTHER" id="PTHR13992">
    <property type="entry name" value="NUCLEAR RECEPTOR CO-REPRESSOR RELATED NCOR"/>
    <property type="match status" value="1"/>
</dbReference>
<dbReference type="InterPro" id="IPR017884">
    <property type="entry name" value="SANT_dom"/>
</dbReference>
<dbReference type="FunFam" id="1.10.10.60:FF:000012">
    <property type="entry name" value="Metastasis-associated 1 family, member 3"/>
    <property type="match status" value="1"/>
</dbReference>
<accession>A0A0N5B2I5</accession>
<sequence>MLPNNFPNVGVPHIGNIPPQQLRALQLLAANNASPMNTNNNMAYIQQLQQLMNQQQQNETQRLLMEQVKRHDQAAVAALRQQQQQQQQQQQIAANERLCNDMLNMISNNPALLTNPTFVNELKAFQNNPAFLQMQQQKALQEAARMQMSAGFNNQALLLAALQQQQLQQQQQQQQSQLLAQQQQQQQQAQQQQNQLLAVQQQAQASQSVGNAQAVSGLILHRRKLFDKMISDKKKQHAADSEQIERKRKDLEDKMKKTQDEIREIDEQIDTHEKNISKAKQDFIIANEKLQQLKEKIAADAALSKDDSSSGIGGKDKDVECLIDQVRKANLLRVEASRKKTLSLNQNKPIDPAPIYFDIMDYPIVKEVLKNHETFAPKLRAHIRRIRQEEHEILEAYRKEYEKNYNAWKEKVDAFENSAEKKLKDKERSIIFEKTFDTLRSLRENEERANRASKRRSYGIDNIDPAVREKAQRSAVFVPLMQLPEKVHFINRNRIVQQPILENHRKRVRYELSLWDDDEKKTFKEVIAQYPKNFAAVQLFLPKKTAQQCVYYYYLTKHTEEYKRIFIKRKNNKARKALGAPMPLQEEVDNYLTNQKRGKDKPKTLFSLSLECWLCKKKVESNEGSLTKTSINKCHHSTCGTEVGECNDAYLCEECIQLGQPNRNPRGFKKCMIGVCQNEQKKIKALKTFSNRWNELSEDEKEFFRERFKFGILITKSCSACAKKIQKDIELFFDGALDDEVKVFQKKRDFELSPFEWDDKMNEKLLKLVENYGEDWNRISQEFENKKANSYACRSNYDHLMYLKSKAEEAERKKKEEEMEKERCKKVKEFEKEQSTLASSNSGINSCITTNNLVTVVEKALPSSTSCGSITLGTPVRNSQSNSCSSSAVVTKPIVSNKISSPFSVKSFVTSTVSDNKTSESPLLQKIVHPSVPSSHQVQVSQQPQQQVTPSSTKIEEGHPTNFNINEEDAKNILANPNFAHLHPAIRQYLYSKINLPEQIIQQQSSQALYEQLIRCNNEQQKLLSLQQQLEHVRNLKVFPPTLPRQSVPLVIAHLEEQVRDQQNIVQQLKNQLAQSQLQQNYQQLQQQYLQEQRLYEQKAQEQKLIEQKAQEQKLIEQRAQEQKLIEQRAQEQKLIEQKKKITASTSCSIPGGNNVAIFEESLRKAKAQGQELFLQQQHAQQQEIQRLNTQQQHQNHQRQGSGNIEIIKFLASLTEISDFSPDQKSQITWAMDYLKGRPHVCDLLQSLFKQDSSTADNFFRGPVAFLRKIENEIEAAKQQSNVLPQQQQPQSIEANHSNNVIVESSLTPVGDLQNASESGRKRKTGLGTQMLPQINHSPSMPSDPTHLIPGTFRPKKPTTTPSIAEIPPSKPTTKSDVSQEITINVNEVQQNLINKQIDKIVRDEMTKEAPPKRKRTNLDETVTSIINDELMKDSGNDELLSTLLSPVESKKNSMPTVEEKKDETKKEDFSFLDDSFPPPRPPELIIEPPPMPPFDIGKSVSPSLIELKQPPNLLCSLSMKISIPDGLSTSNDAKPSPSGFPVPQFTPPPVDDDSSNAEMTREDLDKSDMLLMKTPMFLPSGIPSPPKPPSITTSTELQQPPPSPPPLPTTLSSSISSVNNDLPIISEIMLLSPKPPKPPVPLMLQEHHNHHSSLKCEYEDISSSSGSDEDDLSKNELSLVDIKDEMYSELLKSFPTFDMVFISDSSQEAISPQLAAGTSRSHFTVKTTIPLSTTTPHLVSAAAPPQTPATAQSSEESAVDK</sequence>
<feature type="coiled-coil region" evidence="9">
    <location>
        <begin position="164"/>
        <end position="202"/>
    </location>
</feature>
<feature type="compositionally biased region" description="Basic and acidic residues" evidence="10">
    <location>
        <begin position="1560"/>
        <end position="1569"/>
    </location>
</feature>
<reference evidence="14" key="1">
    <citation type="submission" date="2017-02" db="UniProtKB">
        <authorList>
            <consortium name="WormBaseParasite"/>
        </authorList>
    </citation>
    <scope>IDENTIFICATION</scope>
</reference>
<evidence type="ECO:0000256" key="2">
    <source>
        <dbReference type="ARBA" id="ARBA00010097"/>
    </source>
</evidence>
<comment type="subcellular location">
    <subcellularLocation>
        <location evidence="1">Nucleus</location>
    </subcellularLocation>
</comment>
<protein>
    <submittedName>
        <fullName evidence="14">Myb domain-containing protein</fullName>
    </submittedName>
</protein>
<feature type="region of interest" description="Disordered" evidence="10">
    <location>
        <begin position="1652"/>
        <end position="1674"/>
    </location>
</feature>
<comment type="similarity">
    <text evidence="2">Belongs to the N-CoR nuclear receptor corepressors family.</text>
</comment>
<dbReference type="Proteomes" id="UP000046392">
    <property type="component" value="Unplaced"/>
</dbReference>
<feature type="compositionally biased region" description="Pro residues" evidence="10">
    <location>
        <begin position="1600"/>
        <end position="1609"/>
    </location>
</feature>
<evidence type="ECO:0000256" key="9">
    <source>
        <dbReference type="SAM" id="Coils"/>
    </source>
</evidence>
<feature type="region of interest" description="Disordered" evidence="10">
    <location>
        <begin position="1449"/>
        <end position="1480"/>
    </location>
</feature>
<dbReference type="SMART" id="SM00717">
    <property type="entry name" value="SANT"/>
    <property type="match status" value="2"/>
</dbReference>
<keyword evidence="5" id="KW-0863">Zinc-finger</keyword>
<feature type="coiled-coil region" evidence="9">
    <location>
        <begin position="800"/>
        <end position="834"/>
    </location>
</feature>
<dbReference type="GO" id="GO:0003677">
    <property type="term" value="F:DNA binding"/>
    <property type="evidence" value="ECO:0007669"/>
    <property type="project" value="UniProtKB-KW"/>
</dbReference>
<feature type="compositionally biased region" description="Low complexity" evidence="10">
    <location>
        <begin position="1741"/>
        <end position="1755"/>
    </location>
</feature>
<dbReference type="PANTHER" id="PTHR13992:SF39">
    <property type="entry name" value="SMRTER, ISOFORM G"/>
    <property type="match status" value="1"/>
</dbReference>
<feature type="domain" description="Myb-like" evidence="11">
    <location>
        <begin position="757"/>
        <end position="801"/>
    </location>
</feature>
<evidence type="ECO:0000313" key="13">
    <source>
        <dbReference type="Proteomes" id="UP000046392"/>
    </source>
</evidence>
<dbReference type="InterPro" id="IPR009057">
    <property type="entry name" value="Homeodomain-like_sf"/>
</dbReference>
<evidence type="ECO:0000256" key="7">
    <source>
        <dbReference type="ARBA" id="ARBA00023125"/>
    </source>
</evidence>
<evidence type="ECO:0000256" key="4">
    <source>
        <dbReference type="ARBA" id="ARBA00022723"/>
    </source>
</evidence>
<feature type="region of interest" description="Disordered" evidence="10">
    <location>
        <begin position="231"/>
        <end position="256"/>
    </location>
</feature>
<dbReference type="PROSITE" id="PS50090">
    <property type="entry name" value="MYB_LIKE"/>
    <property type="match status" value="1"/>
</dbReference>
<dbReference type="Pfam" id="PF00249">
    <property type="entry name" value="Myb_DNA-binding"/>
    <property type="match status" value="1"/>
</dbReference>
<dbReference type="Gene3D" id="1.10.10.60">
    <property type="entry name" value="Homeodomain-like"/>
    <property type="match status" value="2"/>
</dbReference>
<keyword evidence="6" id="KW-0862">Zinc</keyword>
<evidence type="ECO:0000259" key="12">
    <source>
        <dbReference type="PROSITE" id="PS51293"/>
    </source>
</evidence>
<dbReference type="GO" id="GO:0006357">
    <property type="term" value="P:regulation of transcription by RNA polymerase II"/>
    <property type="evidence" value="ECO:0007669"/>
    <property type="project" value="TreeGrafter"/>
</dbReference>
<keyword evidence="3" id="KW-0678">Repressor</keyword>
<evidence type="ECO:0000256" key="1">
    <source>
        <dbReference type="ARBA" id="ARBA00004123"/>
    </source>
</evidence>
<keyword evidence="7" id="KW-0238">DNA-binding</keyword>
<feature type="domain" description="SANT" evidence="12">
    <location>
        <begin position="515"/>
        <end position="561"/>
    </location>
</feature>
<dbReference type="GO" id="GO:0032991">
    <property type="term" value="C:protein-containing complex"/>
    <property type="evidence" value="ECO:0007669"/>
    <property type="project" value="UniProtKB-ARBA"/>
</dbReference>
<dbReference type="GO" id="GO:0000785">
    <property type="term" value="C:chromatin"/>
    <property type="evidence" value="ECO:0007669"/>
    <property type="project" value="TreeGrafter"/>
</dbReference>
<feature type="coiled-coil region" evidence="9">
    <location>
        <begin position="391"/>
        <end position="418"/>
    </location>
</feature>
<feature type="region of interest" description="Disordered" evidence="10">
    <location>
        <begin position="1736"/>
        <end position="1762"/>
    </location>
</feature>
<name>A0A0N5B2I5_STREA</name>